<comment type="caution">
    <text evidence="15">The sequence shown here is derived from an EMBL/GenBank/DDBJ whole genome shotgun (WGS) entry which is preliminary data.</text>
</comment>
<evidence type="ECO:0000256" key="3">
    <source>
        <dbReference type="ARBA" id="ARBA00007171"/>
    </source>
</evidence>
<dbReference type="GO" id="GO:0071555">
    <property type="term" value="P:cell wall organization"/>
    <property type="evidence" value="ECO:0007669"/>
    <property type="project" value="UniProtKB-KW"/>
</dbReference>
<reference evidence="15 16" key="2">
    <citation type="submission" date="2019-03" db="EMBL/GenBank/DDBJ databases">
        <title>Genomic Encyclopedia of Type Strains, Phase IV (KMG-IV): sequencing the most valuable type-strain genomes for metagenomic binning, comparative biology and taxonomic classification.</title>
        <authorList>
            <person name="Goeker M."/>
        </authorList>
    </citation>
    <scope>NUCLEOTIDE SEQUENCE [LARGE SCALE GENOMIC DNA]</scope>
    <source>
        <strain evidence="15 16">DSM 103426</strain>
    </source>
</reference>
<dbReference type="SUPFAM" id="SSF56519">
    <property type="entry name" value="Penicillin binding protein dimerisation domain"/>
    <property type="match status" value="1"/>
</dbReference>
<evidence type="ECO:0000259" key="13">
    <source>
        <dbReference type="Pfam" id="PF03717"/>
    </source>
</evidence>
<organism evidence="15 16">
    <name type="scientific">Faecalimonas umbilicata</name>
    <dbReference type="NCBI Taxonomy" id="1912855"/>
    <lineage>
        <taxon>Bacteria</taxon>
        <taxon>Bacillati</taxon>
        <taxon>Bacillota</taxon>
        <taxon>Clostridia</taxon>
        <taxon>Lachnospirales</taxon>
        <taxon>Lachnospiraceae</taxon>
        <taxon>Faecalimonas</taxon>
    </lineage>
</organism>
<keyword evidence="17" id="KW-1185">Reference proteome</keyword>
<evidence type="ECO:0000313" key="16">
    <source>
        <dbReference type="Proteomes" id="UP000294613"/>
    </source>
</evidence>
<keyword evidence="5 11" id="KW-0812">Transmembrane</keyword>
<keyword evidence="4" id="KW-1003">Cell membrane</keyword>
<feature type="domain" description="Penicillin-binding protein dimerisation" evidence="13">
    <location>
        <begin position="60"/>
        <end position="324"/>
    </location>
</feature>
<dbReference type="Gene3D" id="3.90.1310.10">
    <property type="entry name" value="Penicillin-binding protein 2a (Domain 2)"/>
    <property type="match status" value="2"/>
</dbReference>
<dbReference type="PANTHER" id="PTHR30627">
    <property type="entry name" value="PEPTIDOGLYCAN D,D-TRANSPEPTIDASE"/>
    <property type="match status" value="1"/>
</dbReference>
<evidence type="ECO:0000256" key="8">
    <source>
        <dbReference type="ARBA" id="ARBA00022989"/>
    </source>
</evidence>
<sequence>MFNRIKEWIMEIIKSRLFVTVIAFCVLFAILIQRVFYLQIVKGQYYLDNYKLQIRKTREVPGTRGNIYDRNGELLAYNELAYSVTIEDNGDYSSMTLKEKNKIVNETVEEVIDIVESNGDTVISDFGIILNASGNYEFAAQNETSKLRFLADIYGYQTIDELTDKEENASADDIINYLCEDERYGYGIDQSSMEKSRILKMVNIRYAISLNSFQKYIPTTIASNVSDETVAEIMENSDRLQGVNIAEDSLRRYTDSKYFASLIGYTGKISQEEYNEKKESSKEYTLTDIVGKSGLEQTMDEELQGTKGKEIVYVDSVGNVIETEKKTDAVAGNDLYLTIDKNLQEATYQIIEEKLAGILVSRIQNIMNYDPASAGDSSKIIIPIDDVYHALFANEVIDTKHFSSTDAKETEKKVAALVAEKKASCIAEVMSQLRDPAAASYKSLSKEMQAYMNYIADDLLMDQAGILSSDAIDTSDKTYIAWTKDETISLYEYLNYAISKNWINLSGIPQAETEQEKYSDLNEIYGQILTYLEQTLPSDSTFEKLVYRYMIKVNELKGKDICRILYEQNVISFDEGQYQGLESGQIDPYSFLVGKISSLEITPAQLALEPCSGSAVVTDVNTGEVLACVSYPGYDNNRLANTMDSAYYNKLANDLSSPFYNTATQERTAPGSTYKMLTSVAALTEGIITPSDGVVCEGIFEKVFPNPKCWISPGAHGWLDVTGALQHSCNIFYYEMGYELGVTESGDKKGEDGKPAKTYSSDLGIEKLTKYAEMFGLNEKSGLEISESKPQISDTDSVLSAIGQGTNNYTTSQLARYVTAVANRGKVFQLSLLDKTVDKKGNVVKDYQPELRNEITEVSDSTWNAVQQGMEDMVSTTGTFDSLRLEGFQMAGKTGTAQQSETHPDHALFVGYAPSENPEIAVSVRIANGYNSSYTAEIGRDIVKYKYHLGDTEDIVTGSASMLGVAGAGD</sequence>
<accession>A0A4R3JDC8</accession>
<dbReference type="GO" id="GO:0009252">
    <property type="term" value="P:peptidoglycan biosynthetic process"/>
    <property type="evidence" value="ECO:0007669"/>
    <property type="project" value="UniProtKB-KW"/>
</dbReference>
<evidence type="ECO:0000256" key="11">
    <source>
        <dbReference type="SAM" id="Phobius"/>
    </source>
</evidence>
<feature type="transmembrane region" description="Helical" evidence="11">
    <location>
        <begin position="12"/>
        <end position="32"/>
    </location>
</feature>
<evidence type="ECO:0000256" key="1">
    <source>
        <dbReference type="ARBA" id="ARBA00004167"/>
    </source>
</evidence>
<dbReference type="AlphaFoldDB" id="A0A4R3JDC8"/>
<dbReference type="GO" id="GO:0008658">
    <property type="term" value="F:penicillin binding"/>
    <property type="evidence" value="ECO:0007669"/>
    <property type="project" value="InterPro"/>
</dbReference>
<comment type="similarity">
    <text evidence="3">Belongs to the transpeptidase family.</text>
</comment>
<reference evidence="14 17" key="1">
    <citation type="journal article" date="2018" name="Int. J. Syst. Evol. Microbiol.">
        <title>Draft Genome Sequence of Faecalimonas umbilicata JCM 30896T, an Acetate-Producing Bacterium Isolated from Human Feces.</title>
        <authorList>
            <person name="Sakamoto M."/>
            <person name="Ikeyama N."/>
            <person name="Yuki M."/>
            <person name="Ohkuma M."/>
        </authorList>
    </citation>
    <scope>NUCLEOTIDE SEQUENCE [LARGE SCALE GENOMIC DNA]</scope>
    <source>
        <strain evidence="14 17">EGH7</strain>
    </source>
</reference>
<keyword evidence="9 11" id="KW-0472">Membrane</keyword>
<dbReference type="Gene3D" id="3.40.710.10">
    <property type="entry name" value="DD-peptidase/beta-lactamase superfamily"/>
    <property type="match status" value="1"/>
</dbReference>
<feature type="domain" description="Penicillin-binding protein transpeptidase" evidence="12">
    <location>
        <begin position="613"/>
        <end position="943"/>
    </location>
</feature>
<dbReference type="GO" id="GO:0008360">
    <property type="term" value="P:regulation of cell shape"/>
    <property type="evidence" value="ECO:0007669"/>
    <property type="project" value="UniProtKB-KW"/>
</dbReference>
<dbReference type="Pfam" id="PF03717">
    <property type="entry name" value="PBP_dimer"/>
    <property type="match status" value="1"/>
</dbReference>
<evidence type="ECO:0000256" key="2">
    <source>
        <dbReference type="ARBA" id="ARBA00004236"/>
    </source>
</evidence>
<evidence type="ECO:0000256" key="7">
    <source>
        <dbReference type="ARBA" id="ARBA00022984"/>
    </source>
</evidence>
<evidence type="ECO:0000259" key="12">
    <source>
        <dbReference type="Pfam" id="PF00905"/>
    </source>
</evidence>
<evidence type="ECO:0000256" key="4">
    <source>
        <dbReference type="ARBA" id="ARBA00022475"/>
    </source>
</evidence>
<dbReference type="GO" id="GO:0005886">
    <property type="term" value="C:plasma membrane"/>
    <property type="evidence" value="ECO:0007669"/>
    <property type="project" value="UniProtKB-SubCell"/>
</dbReference>
<keyword evidence="7" id="KW-0573">Peptidoglycan synthesis</keyword>
<dbReference type="InterPro" id="IPR005311">
    <property type="entry name" value="PBP_dimer"/>
</dbReference>
<dbReference type="InterPro" id="IPR012338">
    <property type="entry name" value="Beta-lactam/transpept-like"/>
</dbReference>
<dbReference type="Gene3D" id="3.30.1390.30">
    <property type="entry name" value="Penicillin-binding protein 2a, domain 3"/>
    <property type="match status" value="1"/>
</dbReference>
<dbReference type="EMBL" id="BHEO01000008">
    <property type="protein sequence ID" value="GBU06162.1"/>
    <property type="molecule type" value="Genomic_DNA"/>
</dbReference>
<gene>
    <name evidence="15" type="ORF">EDD74_12816</name>
    <name evidence="14" type="ORF">FAEUMB_27030</name>
</gene>
<dbReference type="EMBL" id="SLZV01000028">
    <property type="protein sequence ID" value="TCS63704.1"/>
    <property type="molecule type" value="Genomic_DNA"/>
</dbReference>
<evidence type="ECO:0000256" key="5">
    <source>
        <dbReference type="ARBA" id="ARBA00022692"/>
    </source>
</evidence>
<proteinExistence type="inferred from homology"/>
<protein>
    <submittedName>
        <fullName evidence="15">Penicillin-binding protein 2</fullName>
    </submittedName>
</protein>
<dbReference type="RefSeq" id="WP_116442221.1">
    <property type="nucleotide sequence ID" value="NZ_BHEO01000008.1"/>
</dbReference>
<dbReference type="Proteomes" id="UP000294613">
    <property type="component" value="Unassembled WGS sequence"/>
</dbReference>
<dbReference type="Pfam" id="PF00905">
    <property type="entry name" value="Transpeptidase"/>
    <property type="match status" value="1"/>
</dbReference>
<evidence type="ECO:0000256" key="9">
    <source>
        <dbReference type="ARBA" id="ARBA00023136"/>
    </source>
</evidence>
<comment type="subcellular location">
    <subcellularLocation>
        <location evidence="2">Cell membrane</location>
    </subcellularLocation>
    <subcellularLocation>
        <location evidence="1">Membrane</location>
        <topology evidence="1">Single-pass membrane protein</topology>
    </subcellularLocation>
</comment>
<keyword evidence="8 11" id="KW-1133">Transmembrane helix</keyword>
<dbReference type="SUPFAM" id="SSF56601">
    <property type="entry name" value="beta-lactamase/transpeptidase-like"/>
    <property type="match status" value="1"/>
</dbReference>
<evidence type="ECO:0000313" key="17">
    <source>
        <dbReference type="Proteomes" id="UP000702954"/>
    </source>
</evidence>
<name>A0A4R3JDC8_9FIRM</name>
<dbReference type="PANTHER" id="PTHR30627:SF2">
    <property type="entry name" value="PEPTIDOGLYCAN D,D-TRANSPEPTIDASE MRDA"/>
    <property type="match status" value="1"/>
</dbReference>
<dbReference type="InterPro" id="IPR036138">
    <property type="entry name" value="PBP_dimer_sf"/>
</dbReference>
<keyword evidence="10" id="KW-0961">Cell wall biogenesis/degradation</keyword>
<evidence type="ECO:0000313" key="15">
    <source>
        <dbReference type="EMBL" id="TCS63704.1"/>
    </source>
</evidence>
<dbReference type="GO" id="GO:0071972">
    <property type="term" value="F:peptidoglycan L,D-transpeptidase activity"/>
    <property type="evidence" value="ECO:0007669"/>
    <property type="project" value="TreeGrafter"/>
</dbReference>
<evidence type="ECO:0000256" key="6">
    <source>
        <dbReference type="ARBA" id="ARBA00022960"/>
    </source>
</evidence>
<evidence type="ECO:0000256" key="10">
    <source>
        <dbReference type="ARBA" id="ARBA00023316"/>
    </source>
</evidence>
<dbReference type="Proteomes" id="UP000702954">
    <property type="component" value="Unassembled WGS sequence"/>
</dbReference>
<dbReference type="InterPro" id="IPR050515">
    <property type="entry name" value="Beta-lactam/transpept"/>
</dbReference>
<keyword evidence="6" id="KW-0133">Cell shape</keyword>
<dbReference type="InterPro" id="IPR001460">
    <property type="entry name" value="PCN-bd_Tpept"/>
</dbReference>
<evidence type="ECO:0000313" key="14">
    <source>
        <dbReference type="EMBL" id="GBU06162.1"/>
    </source>
</evidence>